<protein>
    <submittedName>
        <fullName evidence="2">Angiopoietin-1</fullName>
    </submittedName>
</protein>
<dbReference type="Proteomes" id="UP000281406">
    <property type="component" value="Unassembled WGS sequence"/>
</dbReference>
<dbReference type="AlphaFoldDB" id="A0A3N0YX55"/>
<gene>
    <name evidence="2" type="ORF">DPX16_14866</name>
</gene>
<dbReference type="OrthoDB" id="7735366at2759"/>
<evidence type="ECO:0000313" key="2">
    <source>
        <dbReference type="EMBL" id="ROL50622.1"/>
    </source>
</evidence>
<accession>A0A3N0YX55</accession>
<feature type="chain" id="PRO_5018078170" evidence="1">
    <location>
        <begin position="23"/>
        <end position="169"/>
    </location>
</feature>
<name>A0A3N0YX55_ANAGA</name>
<comment type="caution">
    <text evidence="2">The sequence shown here is derived from an EMBL/GenBank/DDBJ whole genome shotgun (WGS) entry which is preliminary data.</text>
</comment>
<evidence type="ECO:0000256" key="1">
    <source>
        <dbReference type="SAM" id="SignalP"/>
    </source>
</evidence>
<dbReference type="EMBL" id="RJVU01019434">
    <property type="protein sequence ID" value="ROL50622.1"/>
    <property type="molecule type" value="Genomic_DNA"/>
</dbReference>
<organism evidence="2 3">
    <name type="scientific">Anabarilius grahami</name>
    <name type="common">Kanglang fish</name>
    <name type="synonym">Barilius grahami</name>
    <dbReference type="NCBI Taxonomy" id="495550"/>
    <lineage>
        <taxon>Eukaryota</taxon>
        <taxon>Metazoa</taxon>
        <taxon>Chordata</taxon>
        <taxon>Craniata</taxon>
        <taxon>Vertebrata</taxon>
        <taxon>Euteleostomi</taxon>
        <taxon>Actinopterygii</taxon>
        <taxon>Neopterygii</taxon>
        <taxon>Teleostei</taxon>
        <taxon>Ostariophysi</taxon>
        <taxon>Cypriniformes</taxon>
        <taxon>Xenocyprididae</taxon>
        <taxon>Xenocypridinae</taxon>
        <taxon>Xenocypridinae incertae sedis</taxon>
        <taxon>Anabarilius</taxon>
    </lineage>
</organism>
<evidence type="ECO:0000313" key="3">
    <source>
        <dbReference type="Proteomes" id="UP000281406"/>
    </source>
</evidence>
<keyword evidence="3" id="KW-1185">Reference proteome</keyword>
<reference evidence="2 3" key="1">
    <citation type="submission" date="2018-10" db="EMBL/GenBank/DDBJ databases">
        <title>Genome assembly for a Yunnan-Guizhou Plateau 3E fish, Anabarilius grahami (Regan), and its evolutionary and genetic applications.</title>
        <authorList>
            <person name="Jiang W."/>
        </authorList>
    </citation>
    <scope>NUCLEOTIDE SEQUENCE [LARGE SCALE GENOMIC DNA]</scope>
    <source>
        <strain evidence="2">AG-KIZ</strain>
        <tissue evidence="2">Muscle</tissue>
    </source>
</reference>
<sequence length="169" mass="18482">MRLARGGWHLALLLASIGLVSSGNGNGQGRRGGGERRRKLHRVQHGQCSYTFILPEMESCQGGADQTSVVQRDSPPADGEWSAQKLQHLETAMENNTQWLQKGFLGSRARAGLVITPAINVPNLSRTHQTLTQHTLSCEECSLRTRNKSLTLVGDSQMLANLIVELIVT</sequence>
<feature type="signal peptide" evidence="1">
    <location>
        <begin position="1"/>
        <end position="22"/>
    </location>
</feature>
<proteinExistence type="predicted"/>
<keyword evidence="1" id="KW-0732">Signal</keyword>